<evidence type="ECO:0000313" key="1">
    <source>
        <dbReference type="EMBL" id="MDV2474785.1"/>
    </source>
</evidence>
<dbReference type="Proteomes" id="UP001275440">
    <property type="component" value="Unassembled WGS sequence"/>
</dbReference>
<gene>
    <name evidence="1" type="ORF">F8M49_03905</name>
</gene>
<organism evidence="1 2">
    <name type="scientific">Rhodococcus zopfii</name>
    <dbReference type="NCBI Taxonomy" id="43772"/>
    <lineage>
        <taxon>Bacteria</taxon>
        <taxon>Bacillati</taxon>
        <taxon>Actinomycetota</taxon>
        <taxon>Actinomycetes</taxon>
        <taxon>Mycobacteriales</taxon>
        <taxon>Nocardiaceae</taxon>
        <taxon>Rhodococcus</taxon>
    </lineage>
</organism>
<name>A0ABU3WLF8_9NOCA</name>
<dbReference type="EMBL" id="WBMO01000001">
    <property type="protein sequence ID" value="MDV2474785.1"/>
    <property type="molecule type" value="Genomic_DNA"/>
</dbReference>
<keyword evidence="2" id="KW-1185">Reference proteome</keyword>
<proteinExistence type="predicted"/>
<sequence length="345" mass="39192">MDTAEHVLASPRGRRFAAYLGYACSLDERASSYREPLTRADAFDVLAAVDAQDVARLPELGVLEALGRATDFARYWQPPDEEDLWFAEPALVIALTPIVEAVLTSEHARWWTTPMDPTCQRAVQKRYNSTDEWSDRFWANQDEDADLPTWRRHVLDAEDRFRRYLEAEPERQISGEWWSTPAPSRVRVTSRARENLGAVELLLAEDDISDGLHARVWPVHVDGSPRVYEITGPEAWARLVDAYPLAVPASRRSDWFDTTGEHLEWYLPDWAAVVTDYDAVHVTVLGYLTTPGLPIPLTARSGASVLAGWDPDATFWLDPRLVRVGGRPVEWCRTRDTLWAPRPET</sequence>
<protein>
    <submittedName>
        <fullName evidence="1">Uncharacterized protein</fullName>
    </submittedName>
</protein>
<accession>A0ABU3WLF8</accession>
<comment type="caution">
    <text evidence="1">The sequence shown here is derived from an EMBL/GenBank/DDBJ whole genome shotgun (WGS) entry which is preliminary data.</text>
</comment>
<evidence type="ECO:0000313" key="2">
    <source>
        <dbReference type="Proteomes" id="UP001275440"/>
    </source>
</evidence>
<reference evidence="1 2" key="1">
    <citation type="submission" date="2019-10" db="EMBL/GenBank/DDBJ databases">
        <title>Draft Genome Assembly of Rhodococcus zopfii DSM44189.</title>
        <authorList>
            <person name="Sutton J.M."/>
            <person name="Akob D.M."/>
            <person name="Bushman T.J."/>
        </authorList>
    </citation>
    <scope>NUCLEOTIDE SEQUENCE [LARGE SCALE GENOMIC DNA]</scope>
    <source>
        <strain evidence="1 2">DSM 44189</strain>
    </source>
</reference>